<evidence type="ECO:0000256" key="12">
    <source>
        <dbReference type="ARBA" id="ARBA00041398"/>
    </source>
</evidence>
<dbReference type="SUPFAM" id="SSF55957">
    <property type="entry name" value="Phosphoglucomutase, C-terminal domain"/>
    <property type="match status" value="1"/>
</dbReference>
<keyword evidence="10 19" id="KW-0413">Isomerase</keyword>
<dbReference type="Pfam" id="PF02880">
    <property type="entry name" value="PGM_PMM_III"/>
    <property type="match status" value="1"/>
</dbReference>
<dbReference type="InterPro" id="IPR016066">
    <property type="entry name" value="A-D-PHexomutase_CS"/>
</dbReference>
<dbReference type="InterPro" id="IPR005844">
    <property type="entry name" value="A-D-PHexomutase_a/b/a-I"/>
</dbReference>
<evidence type="ECO:0000256" key="8">
    <source>
        <dbReference type="ARBA" id="ARBA00022723"/>
    </source>
</evidence>
<comment type="cofactor">
    <cofactor evidence="2">
        <name>Mg(2+)</name>
        <dbReference type="ChEBI" id="CHEBI:18420"/>
    </cofactor>
</comment>
<keyword evidence="8 14" id="KW-0479">Metal-binding</keyword>
<dbReference type="Gene3D" id="3.40.120.10">
    <property type="entry name" value="Alpha-D-Glucose-1,6-Bisphosphate, subunit A, domain 3"/>
    <property type="match status" value="3"/>
</dbReference>
<organism evidence="19 20">
    <name type="scientific">Peptoniphilus olsenii</name>
    <dbReference type="NCBI Taxonomy" id="411570"/>
    <lineage>
        <taxon>Bacteria</taxon>
        <taxon>Bacillati</taxon>
        <taxon>Bacillota</taxon>
        <taxon>Tissierellia</taxon>
        <taxon>Tissierellales</taxon>
        <taxon>Peptoniphilaceae</taxon>
        <taxon>Peptoniphilus</taxon>
    </lineage>
</organism>
<reference evidence="19 20" key="1">
    <citation type="submission" date="2024-06" db="EMBL/GenBank/DDBJ databases">
        <title>Genomic Encyclopedia of Type Strains, Phase IV (KMG-IV): sequencing the most valuable type-strain genomes for metagenomic binning, comparative biology and taxonomic classification.</title>
        <authorList>
            <person name="Goeker M."/>
        </authorList>
    </citation>
    <scope>NUCLEOTIDE SEQUENCE [LARGE SCALE GENOMIC DNA]</scope>
    <source>
        <strain evidence="19 20">DSM 21460</strain>
    </source>
</reference>
<keyword evidence="9 14" id="KW-0460">Magnesium</keyword>
<feature type="domain" description="Alpha-D-phosphohexomutase alpha/beta/alpha" evidence="17">
    <location>
        <begin position="210"/>
        <end position="310"/>
    </location>
</feature>
<dbReference type="CDD" id="cd05799">
    <property type="entry name" value="PGM2"/>
    <property type="match status" value="1"/>
</dbReference>
<dbReference type="InterPro" id="IPR005843">
    <property type="entry name" value="A-D-PHexomutase_C"/>
</dbReference>
<evidence type="ECO:0000256" key="7">
    <source>
        <dbReference type="ARBA" id="ARBA00022553"/>
    </source>
</evidence>
<dbReference type="Pfam" id="PF02878">
    <property type="entry name" value="PGM_PMM_I"/>
    <property type="match status" value="1"/>
</dbReference>
<comment type="catalytic activity">
    <reaction evidence="1">
        <text>alpha-D-glucose 1-phosphate = alpha-D-glucose 6-phosphate</text>
        <dbReference type="Rhea" id="RHEA:23536"/>
        <dbReference type="ChEBI" id="CHEBI:58225"/>
        <dbReference type="ChEBI" id="CHEBI:58601"/>
        <dbReference type="EC" id="5.4.2.2"/>
    </reaction>
</comment>
<dbReference type="EMBL" id="JBEPMA010000004">
    <property type="protein sequence ID" value="MET3617327.1"/>
    <property type="molecule type" value="Genomic_DNA"/>
</dbReference>
<evidence type="ECO:0000259" key="15">
    <source>
        <dbReference type="Pfam" id="PF00408"/>
    </source>
</evidence>
<evidence type="ECO:0000256" key="3">
    <source>
        <dbReference type="ARBA" id="ARBA00005164"/>
    </source>
</evidence>
<dbReference type="InterPro" id="IPR005845">
    <property type="entry name" value="A-D-PHexomutase_a/b/a-II"/>
</dbReference>
<dbReference type="InterPro" id="IPR036900">
    <property type="entry name" value="A-D-PHexomutase_C_sf"/>
</dbReference>
<protein>
    <recommendedName>
        <fullName evidence="11">Phosphoglucomutase</fullName>
        <ecNumber evidence="6">5.4.2.2</ecNumber>
    </recommendedName>
    <alternativeName>
        <fullName evidence="13">Alpha-phosphoglucomutase</fullName>
    </alternativeName>
    <alternativeName>
        <fullName evidence="12">Glucose phosphomutase</fullName>
    </alternativeName>
</protein>
<evidence type="ECO:0000259" key="18">
    <source>
        <dbReference type="Pfam" id="PF02880"/>
    </source>
</evidence>
<evidence type="ECO:0000256" key="2">
    <source>
        <dbReference type="ARBA" id="ARBA00001946"/>
    </source>
</evidence>
<dbReference type="Proteomes" id="UP001549162">
    <property type="component" value="Unassembled WGS sequence"/>
</dbReference>
<evidence type="ECO:0000313" key="19">
    <source>
        <dbReference type="EMBL" id="MET3617327.1"/>
    </source>
</evidence>
<evidence type="ECO:0000256" key="9">
    <source>
        <dbReference type="ARBA" id="ARBA00022842"/>
    </source>
</evidence>
<dbReference type="GO" id="GO:0004614">
    <property type="term" value="F:phosphoglucomutase activity"/>
    <property type="evidence" value="ECO:0007669"/>
    <property type="project" value="UniProtKB-EC"/>
</dbReference>
<dbReference type="InterPro" id="IPR005846">
    <property type="entry name" value="A-D-PHexomutase_a/b/a-III"/>
</dbReference>
<comment type="pathway">
    <text evidence="3">Glycolipid metabolism; diglucosyl-diacylglycerol biosynthesis.</text>
</comment>
<dbReference type="Gene3D" id="3.30.310.50">
    <property type="entry name" value="Alpha-D-phosphohexomutase, C-terminal domain"/>
    <property type="match status" value="1"/>
</dbReference>
<gene>
    <name evidence="19" type="ORF">ABID14_000956</name>
</gene>
<dbReference type="Pfam" id="PF00408">
    <property type="entry name" value="PGM_PMM_IV"/>
    <property type="match status" value="1"/>
</dbReference>
<evidence type="ECO:0000256" key="4">
    <source>
        <dbReference type="ARBA" id="ARBA00005189"/>
    </source>
</evidence>
<comment type="pathway">
    <text evidence="4">Lipid metabolism.</text>
</comment>
<evidence type="ECO:0000256" key="6">
    <source>
        <dbReference type="ARBA" id="ARBA00012728"/>
    </source>
</evidence>
<accession>A0ABV2J970</accession>
<keyword evidence="7" id="KW-0597">Phosphoprotein</keyword>
<evidence type="ECO:0000256" key="5">
    <source>
        <dbReference type="ARBA" id="ARBA00010231"/>
    </source>
</evidence>
<evidence type="ECO:0000256" key="11">
    <source>
        <dbReference type="ARBA" id="ARBA00039995"/>
    </source>
</evidence>
<dbReference type="PANTHER" id="PTHR45745:SF1">
    <property type="entry name" value="PHOSPHOGLUCOMUTASE 2B-RELATED"/>
    <property type="match status" value="1"/>
</dbReference>
<evidence type="ECO:0000256" key="10">
    <source>
        <dbReference type="ARBA" id="ARBA00023235"/>
    </source>
</evidence>
<evidence type="ECO:0000259" key="17">
    <source>
        <dbReference type="Pfam" id="PF02879"/>
    </source>
</evidence>
<dbReference type="PROSITE" id="PS00710">
    <property type="entry name" value="PGM_PMM"/>
    <property type="match status" value="1"/>
</dbReference>
<dbReference type="RefSeq" id="WP_354367668.1">
    <property type="nucleotide sequence ID" value="NZ_JBEPMA010000004.1"/>
</dbReference>
<evidence type="ECO:0000313" key="20">
    <source>
        <dbReference type="Proteomes" id="UP001549162"/>
    </source>
</evidence>
<feature type="domain" description="Alpha-D-phosphohexomutase alpha/beta/alpha" evidence="18">
    <location>
        <begin position="328"/>
        <end position="443"/>
    </location>
</feature>
<evidence type="ECO:0000256" key="1">
    <source>
        <dbReference type="ARBA" id="ARBA00000443"/>
    </source>
</evidence>
<feature type="domain" description="Alpha-D-phosphohexomutase alpha/beta/alpha" evidence="16">
    <location>
        <begin position="42"/>
        <end position="178"/>
    </location>
</feature>
<dbReference type="PANTHER" id="PTHR45745">
    <property type="entry name" value="PHOSPHOMANNOMUTASE 45A"/>
    <property type="match status" value="1"/>
</dbReference>
<comment type="similarity">
    <text evidence="5 14">Belongs to the phosphohexose mutase family.</text>
</comment>
<dbReference type="InterPro" id="IPR005841">
    <property type="entry name" value="Alpha-D-phosphohexomutase_SF"/>
</dbReference>
<keyword evidence="20" id="KW-1185">Reference proteome</keyword>
<feature type="domain" description="Alpha-D-phosphohexomutase C-terminal" evidence="15">
    <location>
        <begin position="482"/>
        <end position="529"/>
    </location>
</feature>
<sequence length="557" mass="63764">MYREIYDKWNKYSGLDEELKKELISIEKNDDEIKDRFYKELEFGTAGLRGILGAGTNRMNYITVAKTALALASLIKSRGEEACSRGVVIGRDMRKLSYEFSIITAKILAENGIKVYLFTGIRPTPILAYSIRYLNTISGIMITASHNPKFYNGFKLYWEKGSQILNDIAEEMQNRALEIDIFEYDFTNLKPLKDYENIKFLSDKVITSYYRETLKHSLVDDIDKDIKIVYTPLNGCGNRYVRKILDLRGFKNVFVVDKQENPDGTFKNVKNPNPEDINAFDLAINLAKEKEADIIIATDPDSDRVAVLENGEEIFQVSGNVMGFLLGAFILERLKDRDINISNGAIVKTIVTGDMIEKIAADYGVKVVETLTGFKNICNMANIWDETGEYEFLYGYEESIGYVIGEHVRDKDAIITIMAIAEMAGFLKKNGKSIKGYKEEIEKKYGYFEEYLTSVYFEGIDGIEKMDKIMNNFREIEGFKNLPPILKKIDYLNDESSPSNVLKFYFDENTWFALRPSGTEPKIKIYAYAIDYDKSVAEEKINNLVKEVLEKIKAESR</sequence>
<dbReference type="Pfam" id="PF02879">
    <property type="entry name" value="PGM_PMM_II"/>
    <property type="match status" value="1"/>
</dbReference>
<name>A0ABV2J970_9FIRM</name>
<dbReference type="PRINTS" id="PR00509">
    <property type="entry name" value="PGMPMM"/>
</dbReference>
<comment type="caution">
    <text evidence="19">The sequence shown here is derived from an EMBL/GenBank/DDBJ whole genome shotgun (WGS) entry which is preliminary data.</text>
</comment>
<dbReference type="EC" id="5.4.2.2" evidence="6"/>
<proteinExistence type="inferred from homology"/>
<dbReference type="InterPro" id="IPR016055">
    <property type="entry name" value="A-D-PHexomutase_a/b/a-I/II/III"/>
</dbReference>
<evidence type="ECO:0000256" key="13">
    <source>
        <dbReference type="ARBA" id="ARBA00041467"/>
    </source>
</evidence>
<evidence type="ECO:0000256" key="14">
    <source>
        <dbReference type="RuleBase" id="RU004326"/>
    </source>
</evidence>
<evidence type="ECO:0000259" key="16">
    <source>
        <dbReference type="Pfam" id="PF02878"/>
    </source>
</evidence>
<dbReference type="SUPFAM" id="SSF53738">
    <property type="entry name" value="Phosphoglucomutase, first 3 domains"/>
    <property type="match status" value="3"/>
</dbReference>